<evidence type="ECO:0000313" key="2">
    <source>
        <dbReference type="Proteomes" id="UP000624041"/>
    </source>
</evidence>
<dbReference type="Proteomes" id="UP000624041">
    <property type="component" value="Unassembled WGS sequence"/>
</dbReference>
<dbReference type="RefSeq" id="WP_188859418.1">
    <property type="nucleotide sequence ID" value="NZ_BMOS01000045.1"/>
</dbReference>
<organism evidence="1 2">
    <name type="scientific">Oceanobacillus indicireducens</name>
    <dbReference type="NCBI Taxonomy" id="1004261"/>
    <lineage>
        <taxon>Bacteria</taxon>
        <taxon>Bacillati</taxon>
        <taxon>Bacillota</taxon>
        <taxon>Bacilli</taxon>
        <taxon>Bacillales</taxon>
        <taxon>Bacillaceae</taxon>
        <taxon>Oceanobacillus</taxon>
    </lineage>
</organism>
<reference evidence="1" key="1">
    <citation type="journal article" date="2014" name="Int. J. Syst. Evol. Microbiol.">
        <title>Complete genome sequence of Corynebacterium casei LMG S-19264T (=DSM 44701T), isolated from a smear-ripened cheese.</title>
        <authorList>
            <consortium name="US DOE Joint Genome Institute (JGI-PGF)"/>
            <person name="Walter F."/>
            <person name="Albersmeier A."/>
            <person name="Kalinowski J."/>
            <person name="Ruckert C."/>
        </authorList>
    </citation>
    <scope>NUCLEOTIDE SEQUENCE</scope>
    <source>
        <strain evidence="1">JCM 17251</strain>
    </source>
</reference>
<reference evidence="1" key="2">
    <citation type="submission" date="2020-09" db="EMBL/GenBank/DDBJ databases">
        <authorList>
            <person name="Sun Q."/>
            <person name="Ohkuma M."/>
        </authorList>
    </citation>
    <scope>NUCLEOTIDE SEQUENCE</scope>
    <source>
        <strain evidence="1">JCM 17251</strain>
    </source>
</reference>
<dbReference type="EMBL" id="BMOS01000045">
    <property type="protein sequence ID" value="GGN66377.1"/>
    <property type="molecule type" value="Genomic_DNA"/>
</dbReference>
<comment type="caution">
    <text evidence="1">The sequence shown here is derived from an EMBL/GenBank/DDBJ whole genome shotgun (WGS) entry which is preliminary data.</text>
</comment>
<name>A0A917Y5U0_9BACI</name>
<dbReference type="AlphaFoldDB" id="A0A917Y5U0"/>
<keyword evidence="2" id="KW-1185">Reference proteome</keyword>
<evidence type="ECO:0000313" key="1">
    <source>
        <dbReference type="EMBL" id="GGN66377.1"/>
    </source>
</evidence>
<accession>A0A917Y5U0</accession>
<gene>
    <name evidence="1" type="ORF">GCM10007971_36270</name>
</gene>
<sequence>MCELCEGTGGVNIVHSWGVEYLPCNHPKCDYDRKKDIQESEAIINKIKSEIYSREEATC</sequence>
<proteinExistence type="predicted"/>
<protein>
    <submittedName>
        <fullName evidence="1">Uncharacterized protein</fullName>
    </submittedName>
</protein>